<organism evidence="1">
    <name type="scientific">hydrocarbon metagenome</name>
    <dbReference type="NCBI Taxonomy" id="938273"/>
    <lineage>
        <taxon>unclassified sequences</taxon>
        <taxon>metagenomes</taxon>
        <taxon>ecological metagenomes</taxon>
    </lineage>
</organism>
<evidence type="ECO:0000313" key="1">
    <source>
        <dbReference type="EMBL" id="KUG23926.1"/>
    </source>
</evidence>
<dbReference type="InterPro" id="IPR036514">
    <property type="entry name" value="SGNH_hydro_sf"/>
</dbReference>
<comment type="caution">
    <text evidence="1">The sequence shown here is derived from an EMBL/GenBank/DDBJ whole genome shotgun (WGS) entry which is preliminary data.</text>
</comment>
<accession>A0A0W8FST2</accession>
<protein>
    <submittedName>
        <fullName evidence="1">Uncharacterized protein</fullName>
    </submittedName>
</protein>
<reference evidence="1" key="1">
    <citation type="journal article" date="2015" name="Proc. Natl. Acad. Sci. U.S.A.">
        <title>Networks of energetic and metabolic interactions define dynamics in microbial communities.</title>
        <authorList>
            <person name="Embree M."/>
            <person name="Liu J.K."/>
            <person name="Al-Bassam M.M."/>
            <person name="Zengler K."/>
        </authorList>
    </citation>
    <scope>NUCLEOTIDE SEQUENCE</scope>
</reference>
<dbReference type="SUPFAM" id="SSF52266">
    <property type="entry name" value="SGNH hydrolase"/>
    <property type="match status" value="1"/>
</dbReference>
<dbReference type="AlphaFoldDB" id="A0A0W8FST2"/>
<proteinExistence type="predicted"/>
<name>A0A0W8FST2_9ZZZZ</name>
<sequence>MSIYIIPMKIINNVTKSFADEKEAFFVDMASQTVWDDGDFYDFIHMTPKGTKIVGSLLY</sequence>
<dbReference type="Gene3D" id="3.40.50.1110">
    <property type="entry name" value="SGNH hydrolase"/>
    <property type="match status" value="1"/>
</dbReference>
<gene>
    <name evidence="1" type="ORF">ASZ90_006272</name>
</gene>
<dbReference type="EMBL" id="LNQE01000878">
    <property type="protein sequence ID" value="KUG23926.1"/>
    <property type="molecule type" value="Genomic_DNA"/>
</dbReference>